<evidence type="ECO:0000256" key="1">
    <source>
        <dbReference type="SAM" id="SignalP"/>
    </source>
</evidence>
<dbReference type="OrthoDB" id="10293299at2759"/>
<dbReference type="AlphaFoldDB" id="A0A2P5A7N2"/>
<dbReference type="Proteomes" id="UP000237105">
    <property type="component" value="Unassembled WGS sequence"/>
</dbReference>
<reference evidence="3" key="1">
    <citation type="submission" date="2016-06" db="EMBL/GenBank/DDBJ databases">
        <title>Parallel loss of symbiosis genes in relatives of nitrogen-fixing non-legume Parasponia.</title>
        <authorList>
            <person name="Van Velzen R."/>
            <person name="Holmer R."/>
            <person name="Bu F."/>
            <person name="Rutten L."/>
            <person name="Van Zeijl A."/>
            <person name="Liu W."/>
            <person name="Santuari L."/>
            <person name="Cao Q."/>
            <person name="Sharma T."/>
            <person name="Shen D."/>
            <person name="Roswanjaya Y."/>
            <person name="Wardhani T."/>
            <person name="Kalhor M.S."/>
            <person name="Jansen J."/>
            <person name="Van den Hoogen J."/>
            <person name="Gungor B."/>
            <person name="Hartog M."/>
            <person name="Hontelez J."/>
            <person name="Verver J."/>
            <person name="Yang W.-C."/>
            <person name="Schijlen E."/>
            <person name="Repin R."/>
            <person name="Schilthuizen M."/>
            <person name="Schranz E."/>
            <person name="Heidstra R."/>
            <person name="Miyata K."/>
            <person name="Fedorova E."/>
            <person name="Kohlen W."/>
            <person name="Bisseling T."/>
            <person name="Smit S."/>
            <person name="Geurts R."/>
        </authorList>
    </citation>
    <scope>NUCLEOTIDE SEQUENCE [LARGE SCALE GENOMIC DNA]</scope>
    <source>
        <strain evidence="3">cv. WU1-14</strain>
    </source>
</reference>
<feature type="chain" id="PRO_5015166808" evidence="1">
    <location>
        <begin position="21"/>
        <end position="179"/>
    </location>
</feature>
<keyword evidence="3" id="KW-1185">Reference proteome</keyword>
<sequence length="179" mass="20102">MKQLSILLAFFFTLICFTNGFPINGDNCLNELVRFQPCFGELFSLTHRQRPISSSCCDTILDMSRGHCPHLLPLYLLPHSDFLKGREYCSKIRAPPPPPPPPGGNHKYNCAGDRKLGPCFGQMMDYYLDGKPITSSCCATILDVFYNECPHQVWADHALKCRDYCEIQSHSAAPPSISN</sequence>
<dbReference type="EMBL" id="JXTB01000804">
    <property type="protein sequence ID" value="PON32562.1"/>
    <property type="molecule type" value="Genomic_DNA"/>
</dbReference>
<evidence type="ECO:0000313" key="3">
    <source>
        <dbReference type="Proteomes" id="UP000237105"/>
    </source>
</evidence>
<organism evidence="2 3">
    <name type="scientific">Parasponia andersonii</name>
    <name type="common">Sponia andersonii</name>
    <dbReference type="NCBI Taxonomy" id="3476"/>
    <lineage>
        <taxon>Eukaryota</taxon>
        <taxon>Viridiplantae</taxon>
        <taxon>Streptophyta</taxon>
        <taxon>Embryophyta</taxon>
        <taxon>Tracheophyta</taxon>
        <taxon>Spermatophyta</taxon>
        <taxon>Magnoliopsida</taxon>
        <taxon>eudicotyledons</taxon>
        <taxon>Gunneridae</taxon>
        <taxon>Pentapetalae</taxon>
        <taxon>rosids</taxon>
        <taxon>fabids</taxon>
        <taxon>Rosales</taxon>
        <taxon>Cannabaceae</taxon>
        <taxon>Parasponia</taxon>
    </lineage>
</organism>
<comment type="caution">
    <text evidence="2">The sequence shown here is derived from an EMBL/GenBank/DDBJ whole genome shotgun (WGS) entry which is preliminary data.</text>
</comment>
<gene>
    <name evidence="2" type="ORF">PanWU01x14_360340</name>
</gene>
<protein>
    <submittedName>
        <fullName evidence="2">Uncharacterized protein</fullName>
    </submittedName>
</protein>
<feature type="signal peptide" evidence="1">
    <location>
        <begin position="1"/>
        <end position="20"/>
    </location>
</feature>
<keyword evidence="1" id="KW-0732">Signal</keyword>
<evidence type="ECO:0000313" key="2">
    <source>
        <dbReference type="EMBL" id="PON32562.1"/>
    </source>
</evidence>
<accession>A0A2P5A7N2</accession>
<proteinExistence type="predicted"/>
<name>A0A2P5A7N2_PARAD</name>